<dbReference type="PROSITE" id="PS50878">
    <property type="entry name" value="RT_POL"/>
    <property type="match status" value="1"/>
</dbReference>
<keyword evidence="3" id="KW-1185">Reference proteome</keyword>
<dbReference type="AlphaFoldDB" id="N9XQL8"/>
<dbReference type="SUPFAM" id="SSF56672">
    <property type="entry name" value="DNA/RNA polymerases"/>
    <property type="match status" value="1"/>
</dbReference>
<accession>N9XQL8</accession>
<dbReference type="InterPro" id="IPR043502">
    <property type="entry name" value="DNA/RNA_pol_sf"/>
</dbReference>
<dbReference type="PANTHER" id="PTHR34047:SF8">
    <property type="entry name" value="PROTEIN YKFC"/>
    <property type="match status" value="1"/>
</dbReference>
<dbReference type="RefSeq" id="WP_002597744.1">
    <property type="nucleotide sequence ID" value="NZ_KB850956.1"/>
</dbReference>
<sequence>MNYYLIKEETYKSYEYLINRFKYKYNFNLHYSGATDKENEELIANEIYTHFGTHYFKCINALNEMKVSTVYKNIIESVEEINILDIGCNVGTATYAYIDTYISGKDMNYTGKINIIFIEMSSIRVNWLKIMFEKYISEINKKYKYISINYNIICEKFPVDLQKIKERIIDAPIFILLSNFTKWNEERELAERINDLYIVDEKSYLLNIETNSQLTKIKNIVNYMKQYKIYEISGPTKRSHFKYDNLKCSHWKDTEYIYDKSYYQTNIMEQDMYQYINNGTRMRNTVKKTITTLNNLIITDEIELNYLIKNKQKIIDVARIIMKDNINKIYKDNYMEYRIPKKDGSTRPLIIEDAVNELISTSIIISIGLCIDNIQNKEISFGNRLEENEEVPYVTKNFMEQYFNKFISNQKKEQNEYKHYIKLDLKEYYKNIDHKKLLEILDQYLQENTWFENKEWLVEVINNYISRELIDTDRDKGIPQGIPLSGVLSNMYLNCNDKWFAKENCEDKILRYVDDMIIFTNKSHKKNIDKYTKFITNDLKLKLNIEKTESGEVKELEFYDLNNDFEEISKLCKKIYSSVYNLPSNIYNLYDKDNKRIIDMIYQCYNSIGISISKHWLSKKIRKRKAYSLGLKINYGKMFGKNKINISKWKKVFVRKNSIFISDLNRLKELLGNEFQQVYNQIKQGDNSILNIRKFKYLFNKLGVFTNTDVINEEIFNYVVNNPWLVDIKKFRGYPSLKKIVFSKINKDYTNYCNLMFIWLIGEYRAVEYINDVLEIYIDTIKIYTNELRVINTIACETILKLVNIDNISLKSIEEIKILLNRKIEDIPDYIYIRNMLMLINTVDSEWLKEQDFNGKFNLKLNGVWTWIKENLGENIIELLEPMYNNYGKYLPDEEPTGNFGSSY</sequence>
<protein>
    <recommendedName>
        <fullName evidence="1">Reverse transcriptase domain-containing protein</fullName>
    </recommendedName>
</protein>
<dbReference type="InterPro" id="IPR000477">
    <property type="entry name" value="RT_dom"/>
</dbReference>
<evidence type="ECO:0000313" key="2">
    <source>
        <dbReference type="EMBL" id="ENZ02008.1"/>
    </source>
</evidence>
<dbReference type="PANTHER" id="PTHR34047">
    <property type="entry name" value="NUCLEAR INTRON MATURASE 1, MITOCHONDRIAL-RELATED"/>
    <property type="match status" value="1"/>
</dbReference>
<dbReference type="InterPro" id="IPR051083">
    <property type="entry name" value="GrpII_Intron_Splice-Mob/Def"/>
</dbReference>
<dbReference type="Pfam" id="PF00078">
    <property type="entry name" value="RVT_1"/>
    <property type="match status" value="1"/>
</dbReference>
<feature type="domain" description="Reverse transcriptase" evidence="1">
    <location>
        <begin position="320"/>
        <end position="563"/>
    </location>
</feature>
<evidence type="ECO:0000313" key="3">
    <source>
        <dbReference type="Proteomes" id="UP000013097"/>
    </source>
</evidence>
<comment type="caution">
    <text evidence="2">The sequence shown here is derived from an EMBL/GenBank/DDBJ whole genome shotgun (WGS) entry which is preliminary data.</text>
</comment>
<proteinExistence type="predicted"/>
<dbReference type="HOGENOM" id="CLU_320723_0_0_9"/>
<gene>
    <name evidence="2" type="ORF">HMPREF1092_01243</name>
</gene>
<dbReference type="EMBL" id="AGYT01000008">
    <property type="protein sequence ID" value="ENZ02008.1"/>
    <property type="molecule type" value="Genomic_DNA"/>
</dbReference>
<dbReference type="Gene3D" id="3.30.70.270">
    <property type="match status" value="1"/>
</dbReference>
<evidence type="ECO:0000259" key="1">
    <source>
        <dbReference type="PROSITE" id="PS50878"/>
    </source>
</evidence>
<dbReference type="eggNOG" id="COG3344">
    <property type="taxonomic scope" value="Bacteria"/>
</dbReference>
<dbReference type="Proteomes" id="UP000013097">
    <property type="component" value="Unassembled WGS sequence"/>
</dbReference>
<dbReference type="PATRIC" id="fig|999411.4.peg.1218"/>
<name>N9XQL8_9CLOT</name>
<organism evidence="2 3">
    <name type="scientific">Clostridium thermobutyricum</name>
    <dbReference type="NCBI Taxonomy" id="29372"/>
    <lineage>
        <taxon>Bacteria</taxon>
        <taxon>Bacillati</taxon>
        <taxon>Bacillota</taxon>
        <taxon>Clostridia</taxon>
        <taxon>Eubacteriales</taxon>
        <taxon>Clostridiaceae</taxon>
        <taxon>Clostridium</taxon>
    </lineage>
</organism>
<reference evidence="2 3" key="1">
    <citation type="submission" date="2013-01" db="EMBL/GenBank/DDBJ databases">
        <title>The Genome Sequence of Clostridium colicanis 209318.</title>
        <authorList>
            <consortium name="The Broad Institute Genome Sequencing Platform"/>
            <person name="Earl A."/>
            <person name="Ward D."/>
            <person name="Feldgarden M."/>
            <person name="Gevers D."/>
            <person name="Courvalin P."/>
            <person name="Lambert T."/>
            <person name="Walker B."/>
            <person name="Young S.K."/>
            <person name="Zeng Q."/>
            <person name="Gargeya S."/>
            <person name="Fitzgerald M."/>
            <person name="Haas B."/>
            <person name="Abouelleil A."/>
            <person name="Alvarado L."/>
            <person name="Arachchi H.M."/>
            <person name="Berlin A.M."/>
            <person name="Chapman S.B."/>
            <person name="Dewar J."/>
            <person name="Goldberg J."/>
            <person name="Griggs A."/>
            <person name="Gujja S."/>
            <person name="Hansen M."/>
            <person name="Howarth C."/>
            <person name="Imamovic A."/>
            <person name="Larimer J."/>
            <person name="McCowan C."/>
            <person name="Murphy C."/>
            <person name="Neiman D."/>
            <person name="Pearson M."/>
            <person name="Priest M."/>
            <person name="Roberts A."/>
            <person name="Saif S."/>
            <person name="Shea T."/>
            <person name="Sisk P."/>
            <person name="Sykes S."/>
            <person name="Wortman J."/>
            <person name="Nusbaum C."/>
            <person name="Birren B."/>
        </authorList>
    </citation>
    <scope>NUCLEOTIDE SEQUENCE [LARGE SCALE GENOMIC DNA]</scope>
    <source>
        <strain evidence="2 3">209318</strain>
    </source>
</reference>
<dbReference type="InterPro" id="IPR043128">
    <property type="entry name" value="Rev_trsase/Diguanyl_cyclase"/>
</dbReference>